<evidence type="ECO:0000313" key="3">
    <source>
        <dbReference type="Proteomes" id="UP000012488"/>
    </source>
</evidence>
<proteinExistence type="predicted"/>
<gene>
    <name evidence="2" type="ORF">MMSR116_21345</name>
</gene>
<name>A0A6B9FT19_9HYPH</name>
<accession>A0A6B9FT19</accession>
<dbReference type="KEGG" id="mmes:MMSR116_21345"/>
<dbReference type="Proteomes" id="UP000012488">
    <property type="component" value="Chromosome"/>
</dbReference>
<evidence type="ECO:0000313" key="2">
    <source>
        <dbReference type="EMBL" id="QGY04164.1"/>
    </source>
</evidence>
<protein>
    <submittedName>
        <fullName evidence="2">Uncharacterized protein</fullName>
    </submittedName>
</protein>
<organism evidence="2 3">
    <name type="scientific">Methylobacterium mesophilicum SR1.6/6</name>
    <dbReference type="NCBI Taxonomy" id="908290"/>
    <lineage>
        <taxon>Bacteria</taxon>
        <taxon>Pseudomonadati</taxon>
        <taxon>Pseudomonadota</taxon>
        <taxon>Alphaproteobacteria</taxon>
        <taxon>Hyphomicrobiales</taxon>
        <taxon>Methylobacteriaceae</taxon>
        <taxon>Methylobacterium</taxon>
    </lineage>
</organism>
<dbReference type="AlphaFoldDB" id="A0A6B9FT19"/>
<reference evidence="2 3" key="2">
    <citation type="journal article" date="2013" name="Genome Announc.">
        <title>Draft Genome Sequence of Methylobacterium mesophilicum Strain SR1.6/6, Isolated from Citrus sinensis.</title>
        <authorList>
            <person name="Marinho Almeida D."/>
            <person name="Dini-Andreote F."/>
            <person name="Camargo Neves A.A."/>
            <person name="Juca Ramos R.T."/>
            <person name="Andreote F.D."/>
            <person name="Carneiro A.R."/>
            <person name="Oliveira de Souza Lima A."/>
            <person name="Caracciolo Gomes de Sa P.H."/>
            <person name="Ribeiro Barbosa M.S."/>
            <person name="Araujo W.L."/>
            <person name="Silva A."/>
        </authorList>
    </citation>
    <scope>NUCLEOTIDE SEQUENCE [LARGE SCALE GENOMIC DNA]</scope>
    <source>
        <strain evidence="2 3">SR1.6/6</strain>
    </source>
</reference>
<feature type="region of interest" description="Disordered" evidence="1">
    <location>
        <begin position="1"/>
        <end position="20"/>
    </location>
</feature>
<dbReference type="EMBL" id="CP043538">
    <property type="protein sequence ID" value="QGY04164.1"/>
    <property type="molecule type" value="Genomic_DNA"/>
</dbReference>
<reference evidence="2 3" key="1">
    <citation type="journal article" date="2012" name="Genet. Mol. Biol.">
        <title>Analysis of 16S rRNA and mxaF genes revealing insights into Methylobacterium niche-specific plant association.</title>
        <authorList>
            <person name="Dourado M.N."/>
            <person name="Andreote F.D."/>
            <person name="Dini-Andreote F."/>
            <person name="Conti R."/>
            <person name="Araujo J.M."/>
            <person name="Araujo W.L."/>
        </authorList>
    </citation>
    <scope>NUCLEOTIDE SEQUENCE [LARGE SCALE GENOMIC DNA]</scope>
    <source>
        <strain evidence="2 3">SR1.6/6</strain>
    </source>
</reference>
<evidence type="ECO:0000256" key="1">
    <source>
        <dbReference type="SAM" id="MobiDB-lite"/>
    </source>
</evidence>
<sequence length="64" mass="6655">MRAATTLTSDLHPPRAGPGSDPVLYGVAAGLESLFPPVSLHVRALRDADDADDSPDRREAAGSD</sequence>